<keyword evidence="1" id="KW-0472">Membrane</keyword>
<sequence>MKAMAIHTTILSYLVGSILTGIFVGKWIDSLFDTFPLFLIIGLFIGLGGGVYGLVRLLHKFTGED</sequence>
<dbReference type="InterPro" id="IPR032820">
    <property type="entry name" value="ATPase_put"/>
</dbReference>
<keyword evidence="1" id="KW-1133">Transmembrane helix</keyword>
<comment type="caution">
    <text evidence="2">The sequence shown here is derived from an EMBL/GenBank/DDBJ whole genome shotgun (WGS) entry which is preliminary data.</text>
</comment>
<dbReference type="Proteomes" id="UP001226720">
    <property type="component" value="Unassembled WGS sequence"/>
</dbReference>
<gene>
    <name evidence="2" type="ORF">QO000_001300</name>
</gene>
<proteinExistence type="predicted"/>
<accession>A0ABU0JZ20</accession>
<evidence type="ECO:0000313" key="3">
    <source>
        <dbReference type="Proteomes" id="UP001226720"/>
    </source>
</evidence>
<keyword evidence="1" id="KW-0812">Transmembrane</keyword>
<evidence type="ECO:0000313" key="2">
    <source>
        <dbReference type="EMBL" id="MDQ0482331.1"/>
    </source>
</evidence>
<reference evidence="2" key="1">
    <citation type="submission" date="2023-07" db="EMBL/GenBank/DDBJ databases">
        <title>Genomic Encyclopedia of Type Strains, Phase IV (KMG-IV): sequencing the most valuable type-strain genomes for metagenomic binning, comparative biology and taxonomic classification.</title>
        <authorList>
            <person name="Goeker M."/>
        </authorList>
    </citation>
    <scope>NUCLEOTIDE SEQUENCE [LARGE SCALE GENOMIC DNA]</scope>
    <source>
        <strain evidence="2">JSM 076093</strain>
    </source>
</reference>
<protein>
    <submittedName>
        <fullName evidence="2">F0F1-type ATP synthase assembly protein I</fullName>
    </submittedName>
</protein>
<organism evidence="2 3">
    <name type="scientific">Guptibacillus hwajinpoensis</name>
    <dbReference type="NCBI Taxonomy" id="208199"/>
    <lineage>
        <taxon>Bacteria</taxon>
        <taxon>Bacillati</taxon>
        <taxon>Bacillota</taxon>
        <taxon>Bacilli</taxon>
        <taxon>Bacillales</taxon>
        <taxon>Guptibacillaceae</taxon>
        <taxon>Guptibacillus</taxon>
    </lineage>
</organism>
<evidence type="ECO:0000256" key="1">
    <source>
        <dbReference type="SAM" id="Phobius"/>
    </source>
</evidence>
<feature type="transmembrane region" description="Helical" evidence="1">
    <location>
        <begin position="10"/>
        <end position="28"/>
    </location>
</feature>
<feature type="transmembrane region" description="Helical" evidence="1">
    <location>
        <begin position="34"/>
        <end position="55"/>
    </location>
</feature>
<dbReference type="EMBL" id="JAUSWM010000002">
    <property type="protein sequence ID" value="MDQ0482331.1"/>
    <property type="molecule type" value="Genomic_DNA"/>
</dbReference>
<dbReference type="Pfam" id="PF09527">
    <property type="entry name" value="ATPase_gene1"/>
    <property type="match status" value="1"/>
</dbReference>
<name>A0ABU0JZ20_9BACL</name>
<keyword evidence="3" id="KW-1185">Reference proteome</keyword>